<dbReference type="EMBL" id="QORK01000002">
    <property type="protein sequence ID" value="TFF83296.1"/>
    <property type="molecule type" value="Genomic_DNA"/>
</dbReference>
<dbReference type="Pfam" id="PF00353">
    <property type="entry name" value="HemolysinCabind"/>
    <property type="match status" value="4"/>
</dbReference>
<evidence type="ECO:0000256" key="5">
    <source>
        <dbReference type="ARBA" id="ARBA00022837"/>
    </source>
</evidence>
<evidence type="ECO:0000256" key="2">
    <source>
        <dbReference type="ARBA" id="ARBA00004613"/>
    </source>
</evidence>
<dbReference type="EMBL" id="QORL01000002">
    <property type="protein sequence ID" value="TFF80771.1"/>
    <property type="molecule type" value="Genomic_DNA"/>
</dbReference>
<dbReference type="OrthoDB" id="6089850at2"/>
<gene>
    <name evidence="7" type="ORF">DRM93_00970</name>
    <name evidence="8" type="ORF">DRM94_00970</name>
</gene>
<dbReference type="InterPro" id="IPR011049">
    <property type="entry name" value="Serralysin-like_metalloprot_C"/>
</dbReference>
<dbReference type="InterPro" id="IPR050557">
    <property type="entry name" value="RTX_toxin/Mannuronan_C5-epim"/>
</dbReference>
<keyword evidence="9" id="KW-1185">Reference proteome</keyword>
<evidence type="ECO:0000256" key="4">
    <source>
        <dbReference type="ARBA" id="ARBA00022737"/>
    </source>
</evidence>
<dbReference type="PROSITE" id="PS00330">
    <property type="entry name" value="HEMOLYSIN_CALCIUM"/>
    <property type="match status" value="5"/>
</dbReference>
<sequence>MTDINGTNKNDSLLGSTGADTIDGGNGSDLLDGGSGNDTLLGGNGDDTLYGGLGDDTLSGGNGQDLIYGGSGNDLIGTSLINSENGNDIIYGDGWDDYRQQSRAVAGNDIIYGGNGSETIYGDNGDGGAIGGNDHIYAGNGNDTVYGEGGDDIIQGGNGADLLRGGSGNDVFVYQSANESNTSTMDTIRDFSGIRDDNPDNDKIDLRPLLGTTDLKWGGTTATVNGVWYEQNAVQNATYVKADNNGDGQADLVIKLEGVKELTSADFLGVQIVNDAPTATNLNAAETYTEDTPLNLTDIVASDIDSATITATLTLSDAAVGSLSTATSGAVTSTYNAATGVWTATGATADVNALLAGVIFNPAANFNGSFSLATSISDGEAAPITGSKLFTGIAVNDAPTATNLNAAETYTEDTPLNLTDIVASDIDSATVTAT</sequence>
<evidence type="ECO:0000313" key="9">
    <source>
        <dbReference type="Proteomes" id="UP000297720"/>
    </source>
</evidence>
<proteinExistence type="predicted"/>
<protein>
    <recommendedName>
        <fullName evidence="6">Peptidase M10 serralysin C-terminal domain-containing protein</fullName>
    </recommendedName>
</protein>
<dbReference type="SUPFAM" id="SSF51120">
    <property type="entry name" value="beta-Roll"/>
    <property type="match status" value="1"/>
</dbReference>
<dbReference type="Pfam" id="PF08548">
    <property type="entry name" value="Peptidase_M10_C"/>
    <property type="match status" value="1"/>
</dbReference>
<dbReference type="GO" id="GO:0005615">
    <property type="term" value="C:extracellular space"/>
    <property type="evidence" value="ECO:0007669"/>
    <property type="project" value="InterPro"/>
</dbReference>
<evidence type="ECO:0000313" key="10">
    <source>
        <dbReference type="Proteomes" id="UP000297914"/>
    </source>
</evidence>
<feature type="domain" description="Peptidase M10 serralysin C-terminal" evidence="6">
    <location>
        <begin position="127"/>
        <end position="268"/>
    </location>
</feature>
<dbReference type="Proteomes" id="UP000297914">
    <property type="component" value="Unassembled WGS sequence"/>
</dbReference>
<evidence type="ECO:0000313" key="8">
    <source>
        <dbReference type="EMBL" id="TFF83296.1"/>
    </source>
</evidence>
<dbReference type="PANTHER" id="PTHR38340:SF1">
    <property type="entry name" value="S-LAYER PROTEIN"/>
    <property type="match status" value="1"/>
</dbReference>
<keyword evidence="4" id="KW-0677">Repeat</keyword>
<feature type="non-terminal residue" evidence="8">
    <location>
        <position position="434"/>
    </location>
</feature>
<organism evidence="8 10">
    <name type="scientific">Aeromonas taiwanensis</name>
    <dbReference type="NCBI Taxonomy" id="633417"/>
    <lineage>
        <taxon>Bacteria</taxon>
        <taxon>Pseudomonadati</taxon>
        <taxon>Pseudomonadota</taxon>
        <taxon>Gammaproteobacteria</taxon>
        <taxon>Aeromonadales</taxon>
        <taxon>Aeromonadaceae</taxon>
        <taxon>Aeromonas</taxon>
    </lineage>
</organism>
<keyword evidence="5" id="KW-0106">Calcium</keyword>
<name>A0A5F0KFS6_9GAMM</name>
<evidence type="ECO:0000256" key="3">
    <source>
        <dbReference type="ARBA" id="ARBA00022525"/>
    </source>
</evidence>
<comment type="subcellular location">
    <subcellularLocation>
        <location evidence="2">Secreted</location>
    </subcellularLocation>
</comment>
<dbReference type="InterPro" id="IPR001343">
    <property type="entry name" value="Hemolysn_Ca-bd"/>
</dbReference>
<dbReference type="PANTHER" id="PTHR38340">
    <property type="entry name" value="S-LAYER PROTEIN"/>
    <property type="match status" value="1"/>
</dbReference>
<dbReference type="InterPro" id="IPR013858">
    <property type="entry name" value="Peptidase_M10B_C"/>
</dbReference>
<evidence type="ECO:0000256" key="1">
    <source>
        <dbReference type="ARBA" id="ARBA00001913"/>
    </source>
</evidence>
<keyword evidence="3" id="KW-0964">Secreted</keyword>
<accession>A0A5F0KFS6</accession>
<dbReference type="AlphaFoldDB" id="A0A5F0KFS6"/>
<dbReference type="InterPro" id="IPR018511">
    <property type="entry name" value="Hemolysin-typ_Ca-bd_CS"/>
</dbReference>
<dbReference type="Gene3D" id="2.150.10.10">
    <property type="entry name" value="Serralysin-like metalloprotease, C-terminal"/>
    <property type="match status" value="2"/>
</dbReference>
<comment type="caution">
    <text evidence="8">The sequence shown here is derived from an EMBL/GenBank/DDBJ whole genome shotgun (WGS) entry which is preliminary data.</text>
</comment>
<dbReference type="PRINTS" id="PR00313">
    <property type="entry name" value="CABNDNGRPT"/>
</dbReference>
<dbReference type="RefSeq" id="WP_134694317.1">
    <property type="nucleotide sequence ID" value="NZ_QORK01000002.1"/>
</dbReference>
<evidence type="ECO:0000313" key="7">
    <source>
        <dbReference type="EMBL" id="TFF80771.1"/>
    </source>
</evidence>
<comment type="cofactor">
    <cofactor evidence="1">
        <name>Ca(2+)</name>
        <dbReference type="ChEBI" id="CHEBI:29108"/>
    </cofactor>
</comment>
<dbReference type="Proteomes" id="UP000297720">
    <property type="component" value="Unassembled WGS sequence"/>
</dbReference>
<evidence type="ECO:0000259" key="6">
    <source>
        <dbReference type="Pfam" id="PF08548"/>
    </source>
</evidence>
<dbReference type="GO" id="GO:0005509">
    <property type="term" value="F:calcium ion binding"/>
    <property type="evidence" value="ECO:0007669"/>
    <property type="project" value="InterPro"/>
</dbReference>
<reference evidence="8 10" key="1">
    <citation type="submission" date="2018-06" db="EMBL/GenBank/DDBJ databases">
        <title>Occurrence of a novel blaKPC-2- and qnrS2- harbouring IncP6 plasmid from Aeromonas taiwanensis isolates recovered from the river sediments.</title>
        <authorList>
            <person name="Zheng B."/>
            <person name="Yu X."/>
            <person name="Xiao Y."/>
        </authorList>
    </citation>
    <scope>NUCLEOTIDE SEQUENCE [LARGE SCALE GENOMIC DNA]</scope>
    <source>
        <strain evidence="7 9">1713</strain>
        <strain evidence="8 10">198</strain>
    </source>
</reference>